<evidence type="ECO:0000256" key="2">
    <source>
        <dbReference type="ARBA" id="ARBA00004496"/>
    </source>
</evidence>
<reference evidence="9" key="1">
    <citation type="submission" date="2022-07" db="EMBL/GenBank/DDBJ databases">
        <title>Characterization of the Novel Bacterium Alteromonas immobilis LMIT006 and Alteromonas gregis LMIT007.</title>
        <authorList>
            <person name="Lin X."/>
        </authorList>
    </citation>
    <scope>NUCLEOTIDE SEQUENCE</scope>
    <source>
        <strain evidence="9">LMIT007</strain>
    </source>
</reference>
<proteinExistence type="inferred from homology"/>
<dbReference type="RefSeq" id="WP_254099033.1">
    <property type="nucleotide sequence ID" value="NZ_JANATA010000004.1"/>
</dbReference>
<name>A0AA41WXU0_9ALTE</name>
<evidence type="ECO:0000313" key="10">
    <source>
        <dbReference type="Proteomes" id="UP001165413"/>
    </source>
</evidence>
<comment type="caution">
    <text evidence="9">The sequence shown here is derived from an EMBL/GenBank/DDBJ whole genome shotgun (WGS) entry which is preliminary data.</text>
</comment>
<dbReference type="EC" id="5.2.1.8" evidence="7"/>
<evidence type="ECO:0000256" key="6">
    <source>
        <dbReference type="ARBA" id="ARBA00023235"/>
    </source>
</evidence>
<dbReference type="InterPro" id="IPR002130">
    <property type="entry name" value="Cyclophilin-type_PPIase_dom"/>
</dbReference>
<dbReference type="GO" id="GO:0006457">
    <property type="term" value="P:protein folding"/>
    <property type="evidence" value="ECO:0007669"/>
    <property type="project" value="InterPro"/>
</dbReference>
<dbReference type="GO" id="GO:0003755">
    <property type="term" value="F:peptidyl-prolyl cis-trans isomerase activity"/>
    <property type="evidence" value="ECO:0007669"/>
    <property type="project" value="UniProtKB-UniRule"/>
</dbReference>
<dbReference type="CDD" id="cd01920">
    <property type="entry name" value="cyclophilin_EcCYP_like"/>
    <property type="match status" value="1"/>
</dbReference>
<evidence type="ECO:0000256" key="7">
    <source>
        <dbReference type="RuleBase" id="RU363019"/>
    </source>
</evidence>
<dbReference type="PROSITE" id="PS00170">
    <property type="entry name" value="CSA_PPIASE_1"/>
    <property type="match status" value="1"/>
</dbReference>
<evidence type="ECO:0000313" key="9">
    <source>
        <dbReference type="EMBL" id="MCP3428055.1"/>
    </source>
</evidence>
<dbReference type="Pfam" id="PF00160">
    <property type="entry name" value="Pro_isomerase"/>
    <property type="match status" value="1"/>
</dbReference>
<sequence>MSSVTLHTNHGAITITLNADKAPQTVANFLSYAKDGFYNGTIFHRVIKGFMVQGGGFTPDMEQKETRAPIENEANNGLANNKGTIAMARTQDPHSATGQFFINANNNDFLNHTSETVNGWGYCVFGEVTAGIEVVEAIEAVTTGNNGYHQDVPVESVIIESVDVAE</sequence>
<keyword evidence="6 7" id="KW-0413">Isomerase</keyword>
<comment type="subcellular location">
    <subcellularLocation>
        <location evidence="2">Cytoplasm</location>
    </subcellularLocation>
</comment>
<dbReference type="GO" id="GO:0005737">
    <property type="term" value="C:cytoplasm"/>
    <property type="evidence" value="ECO:0007669"/>
    <property type="project" value="UniProtKB-SubCell"/>
</dbReference>
<dbReference type="PRINTS" id="PR00153">
    <property type="entry name" value="CSAPPISMRASE"/>
</dbReference>
<dbReference type="InterPro" id="IPR029000">
    <property type="entry name" value="Cyclophilin-like_dom_sf"/>
</dbReference>
<dbReference type="Proteomes" id="UP001165413">
    <property type="component" value="Unassembled WGS sequence"/>
</dbReference>
<dbReference type="Gene3D" id="2.40.100.10">
    <property type="entry name" value="Cyclophilin-like"/>
    <property type="match status" value="1"/>
</dbReference>
<accession>A0AA41WXU0</accession>
<dbReference type="AlphaFoldDB" id="A0AA41WXU0"/>
<dbReference type="FunFam" id="2.40.100.10:FF:000004">
    <property type="entry name" value="Peptidyl-prolyl cis-trans isomerase"/>
    <property type="match status" value="1"/>
</dbReference>
<dbReference type="SUPFAM" id="SSF50891">
    <property type="entry name" value="Cyclophilin-like"/>
    <property type="match status" value="1"/>
</dbReference>
<comment type="function">
    <text evidence="1 7">PPIases accelerate the folding of proteins. It catalyzes the cis-trans isomerization of proline imidic peptide bonds in oligopeptides.</text>
</comment>
<keyword evidence="4" id="KW-0963">Cytoplasm</keyword>
<organism evidence="9 10">
    <name type="scientific">Opacimonas viscosa</name>
    <dbReference type="NCBI Taxonomy" id="2961944"/>
    <lineage>
        <taxon>Bacteria</taxon>
        <taxon>Pseudomonadati</taxon>
        <taxon>Pseudomonadota</taxon>
        <taxon>Gammaproteobacteria</taxon>
        <taxon>Alteromonadales</taxon>
        <taxon>Alteromonadaceae</taxon>
        <taxon>Opacimonas</taxon>
    </lineage>
</organism>
<dbReference type="PANTHER" id="PTHR43246">
    <property type="entry name" value="PEPTIDYL-PROLYL CIS-TRANS ISOMERASE CYP38, CHLOROPLASTIC"/>
    <property type="match status" value="1"/>
</dbReference>
<comment type="similarity">
    <text evidence="3 7">Belongs to the cyclophilin-type PPIase family.</text>
</comment>
<protein>
    <recommendedName>
        <fullName evidence="7">Peptidyl-prolyl cis-trans isomerase</fullName>
        <shortName evidence="7">PPIase</shortName>
        <ecNumber evidence="7">5.2.1.8</ecNumber>
    </recommendedName>
</protein>
<evidence type="ECO:0000256" key="3">
    <source>
        <dbReference type="ARBA" id="ARBA00007365"/>
    </source>
</evidence>
<dbReference type="InterPro" id="IPR024936">
    <property type="entry name" value="Cyclophilin-type_PPIase"/>
</dbReference>
<feature type="domain" description="PPIase cyclophilin-type" evidence="8">
    <location>
        <begin position="1"/>
        <end position="164"/>
    </location>
</feature>
<dbReference type="EMBL" id="JANATA010000004">
    <property type="protein sequence ID" value="MCP3428055.1"/>
    <property type="molecule type" value="Genomic_DNA"/>
</dbReference>
<evidence type="ECO:0000256" key="4">
    <source>
        <dbReference type="ARBA" id="ARBA00022490"/>
    </source>
</evidence>
<gene>
    <name evidence="9" type="ORF">NLF92_03725</name>
</gene>
<evidence type="ECO:0000256" key="1">
    <source>
        <dbReference type="ARBA" id="ARBA00002388"/>
    </source>
</evidence>
<dbReference type="PROSITE" id="PS50072">
    <property type="entry name" value="CSA_PPIASE_2"/>
    <property type="match status" value="1"/>
</dbReference>
<keyword evidence="5 7" id="KW-0697">Rotamase</keyword>
<evidence type="ECO:0000259" key="8">
    <source>
        <dbReference type="PROSITE" id="PS50072"/>
    </source>
</evidence>
<dbReference type="InterPro" id="IPR044665">
    <property type="entry name" value="E_coli_cyclophilin_A-like"/>
</dbReference>
<evidence type="ECO:0000256" key="5">
    <source>
        <dbReference type="ARBA" id="ARBA00023110"/>
    </source>
</evidence>
<dbReference type="InterPro" id="IPR020892">
    <property type="entry name" value="Cyclophilin-type_PPIase_CS"/>
</dbReference>
<keyword evidence="10" id="KW-1185">Reference proteome</keyword>
<comment type="catalytic activity">
    <reaction evidence="7">
        <text>[protein]-peptidylproline (omega=180) = [protein]-peptidylproline (omega=0)</text>
        <dbReference type="Rhea" id="RHEA:16237"/>
        <dbReference type="Rhea" id="RHEA-COMP:10747"/>
        <dbReference type="Rhea" id="RHEA-COMP:10748"/>
        <dbReference type="ChEBI" id="CHEBI:83833"/>
        <dbReference type="ChEBI" id="CHEBI:83834"/>
        <dbReference type="EC" id="5.2.1.8"/>
    </reaction>
</comment>
<dbReference type="PIRSF" id="PIRSF001467">
    <property type="entry name" value="Peptidylpro_ismrse"/>
    <property type="match status" value="1"/>
</dbReference>